<comment type="caution">
    <text evidence="1">The sequence shown here is derived from an EMBL/GenBank/DDBJ whole genome shotgun (WGS) entry which is preliminary data.</text>
</comment>
<protein>
    <submittedName>
        <fullName evidence="1">DUF5694 domain-containing protein</fullName>
    </submittedName>
</protein>
<accession>A0ABW5B192</accession>
<dbReference type="Pfam" id="PF18950">
    <property type="entry name" value="DUF5694"/>
    <property type="match status" value="1"/>
</dbReference>
<dbReference type="Proteomes" id="UP001597344">
    <property type="component" value="Unassembled WGS sequence"/>
</dbReference>
<dbReference type="EMBL" id="JBHUHY010000016">
    <property type="protein sequence ID" value="MFD2188280.1"/>
    <property type="molecule type" value="Genomic_DNA"/>
</dbReference>
<organism evidence="1 2">
    <name type="scientific">Aquimarina celericrescens</name>
    <dbReference type="NCBI Taxonomy" id="1964542"/>
    <lineage>
        <taxon>Bacteria</taxon>
        <taxon>Pseudomonadati</taxon>
        <taxon>Bacteroidota</taxon>
        <taxon>Flavobacteriia</taxon>
        <taxon>Flavobacteriales</taxon>
        <taxon>Flavobacteriaceae</taxon>
        <taxon>Aquimarina</taxon>
    </lineage>
</organism>
<evidence type="ECO:0000313" key="1">
    <source>
        <dbReference type="EMBL" id="MFD2188280.1"/>
    </source>
</evidence>
<gene>
    <name evidence="1" type="ORF">ACFSJT_15860</name>
</gene>
<name>A0ABW5B192_9FLAO</name>
<dbReference type="RefSeq" id="WP_378321305.1">
    <property type="nucleotide sequence ID" value="NZ_JBHUHY010000016.1"/>
</dbReference>
<sequence>MRNLILIFCICFCFQSQGQEKTIDTINVVLLGTFHYGTTTDASRTDFPDLFSDKRQIELEELTNQLANLDFDKVFIERQEKYQRKYDSLYNLYLSQKLKDTTIIRPEEIQIGFRLAKKLGLNKVFCVDVKQSLPYHKIKEFEKNFANEEESSFFKNSIYPFKDKSQKLDLSNQSLSEYYLKMNNDFHKKYRFYDYFHYSMSYQSENDFTGAEFTSVWHERNLKIYSKILNHLSEEDKTIFVLFGSSHTDILEQFFKLNPHFKIIKLNEIITE</sequence>
<dbReference type="InterPro" id="IPR043749">
    <property type="entry name" value="DUF5694"/>
</dbReference>
<evidence type="ECO:0000313" key="2">
    <source>
        <dbReference type="Proteomes" id="UP001597344"/>
    </source>
</evidence>
<keyword evidence="2" id="KW-1185">Reference proteome</keyword>
<reference evidence="2" key="1">
    <citation type="journal article" date="2019" name="Int. J. Syst. Evol. Microbiol.">
        <title>The Global Catalogue of Microorganisms (GCM) 10K type strain sequencing project: providing services to taxonomists for standard genome sequencing and annotation.</title>
        <authorList>
            <consortium name="The Broad Institute Genomics Platform"/>
            <consortium name="The Broad Institute Genome Sequencing Center for Infectious Disease"/>
            <person name="Wu L."/>
            <person name="Ma J."/>
        </authorList>
    </citation>
    <scope>NUCLEOTIDE SEQUENCE [LARGE SCALE GENOMIC DNA]</scope>
    <source>
        <strain evidence="2">DT92</strain>
    </source>
</reference>
<proteinExistence type="predicted"/>